<proteinExistence type="predicted"/>
<evidence type="ECO:0000313" key="5">
    <source>
        <dbReference type="Proteomes" id="UP000298805"/>
    </source>
</evidence>
<feature type="coiled-coil region" evidence="1">
    <location>
        <begin position="243"/>
        <end position="355"/>
    </location>
</feature>
<name>A0AAJ4UYG6_9BACT</name>
<feature type="coiled-coil region" evidence="1">
    <location>
        <begin position="182"/>
        <end position="216"/>
    </location>
</feature>
<dbReference type="Proteomes" id="UP000298805">
    <property type="component" value="Chromosome"/>
</dbReference>
<dbReference type="Proteomes" id="UP000272781">
    <property type="component" value="Unassembled WGS sequence"/>
</dbReference>
<keyword evidence="5" id="KW-1185">Reference proteome</keyword>
<evidence type="ECO:0008006" key="6">
    <source>
        <dbReference type="Google" id="ProtNLM"/>
    </source>
</evidence>
<dbReference type="EMBL" id="CP027432">
    <property type="protein sequence ID" value="QCI28339.1"/>
    <property type="molecule type" value="Genomic_DNA"/>
</dbReference>
<evidence type="ECO:0000313" key="4">
    <source>
        <dbReference type="Proteomes" id="UP000272781"/>
    </source>
</evidence>
<protein>
    <recommendedName>
        <fullName evidence="6">Plasmid recombination enzyme</fullName>
    </recommendedName>
</protein>
<dbReference type="AlphaFoldDB" id="A0AAJ4UYG6"/>
<organism evidence="3 4">
    <name type="scientific">Caminibacter pacificus</name>
    <dbReference type="NCBI Taxonomy" id="1424653"/>
    <lineage>
        <taxon>Bacteria</taxon>
        <taxon>Pseudomonadati</taxon>
        <taxon>Campylobacterota</taxon>
        <taxon>Epsilonproteobacteria</taxon>
        <taxon>Nautiliales</taxon>
        <taxon>Nautiliaceae</taxon>
        <taxon>Caminibacter</taxon>
    </lineage>
</organism>
<keyword evidence="1" id="KW-0175">Coiled coil</keyword>
<reference evidence="2" key="3">
    <citation type="submission" date="2019-06" db="EMBL/GenBank/DDBJ databases">
        <title>A comparative analysis of the Nautiliaceae.</title>
        <authorList>
            <person name="Grosche A."/>
            <person name="Smedile F."/>
            <person name="Vetriani C."/>
        </authorList>
    </citation>
    <scope>NUCLEOTIDE SEQUENCE</scope>
    <source>
        <strain evidence="2">TB6</strain>
    </source>
</reference>
<evidence type="ECO:0000313" key="2">
    <source>
        <dbReference type="EMBL" id="QCI28339.1"/>
    </source>
</evidence>
<evidence type="ECO:0000313" key="3">
    <source>
        <dbReference type="EMBL" id="ROR40941.1"/>
    </source>
</evidence>
<sequence length="401" mass="47465">MAKRIASINIQKAHVGEFWHNTREKDTVNSIFDKSKNEFDRTAREAISIYKKDLEEKSKKYTERTGQKLQKRATTLMNAVVNLDEHHTLQDLKKVARMLEKKLDVKVYQVAVHNDEGYIDDEGKKHINKHGHILFSGLDSEGRAVKRNKLNIHVLRELQTDVANILGMERGERGKKRKHVDIHTYKEMKKKENEALRELKQNIKLDDEKIEKYINKFDKALEKFLSFGRAKREDVITLFGKFLNYLKTEIGVLEKENEKLKEENLQLKQKVGEKNFENSELKAENLKLKEENKRLIDENLKARETIKKVKQLDSVKLAEENKELRLTIKDLQAEISSLRKQMININKKLQEKEQEKIFNKEDFHYLSKLKKEARKDTLKEIYEEFVKFKNKVEKRGHTIEI</sequence>
<gene>
    <name evidence="2" type="ORF">C6V80_05020</name>
    <name evidence="3" type="ORF">EDC58_0423</name>
</gene>
<reference evidence="3 4" key="2">
    <citation type="submission" date="2018-11" db="EMBL/GenBank/DDBJ databases">
        <title>Genomic Encyclopedia of Type Strains, Phase IV (KMG-IV): sequencing the most valuable type-strain genomes for metagenomic binning, comparative biology and taxonomic classification.</title>
        <authorList>
            <person name="Goeker M."/>
        </authorList>
    </citation>
    <scope>NUCLEOTIDE SEQUENCE [LARGE SCALE GENOMIC DNA]</scope>
    <source>
        <strain evidence="3 4">DSM 27783</strain>
    </source>
</reference>
<accession>A0AAJ4UYG6</accession>
<reference evidence="5" key="1">
    <citation type="submission" date="2018-03" db="EMBL/GenBank/DDBJ databases">
        <title>A comparative analysis of the Nautiliaceae.</title>
        <authorList>
            <person name="Grosche A."/>
            <person name="Smedile F."/>
            <person name="Vetriani C."/>
        </authorList>
    </citation>
    <scope>NUCLEOTIDE SEQUENCE [LARGE SCALE GENOMIC DNA]</scope>
    <source>
        <strain evidence="5">TB6</strain>
    </source>
</reference>
<dbReference type="EMBL" id="RJVK01000001">
    <property type="protein sequence ID" value="ROR40941.1"/>
    <property type="molecule type" value="Genomic_DNA"/>
</dbReference>
<evidence type="ECO:0000256" key="1">
    <source>
        <dbReference type="SAM" id="Coils"/>
    </source>
</evidence>
<dbReference type="RefSeq" id="WP_123351846.1">
    <property type="nucleotide sequence ID" value="NZ_CP027432.2"/>
</dbReference>